<accession>A0A0A8ZGH3</accession>
<feature type="region of interest" description="Disordered" evidence="1">
    <location>
        <begin position="1"/>
        <end position="29"/>
    </location>
</feature>
<protein>
    <submittedName>
        <fullName evidence="2">Uncharacterized protein</fullName>
    </submittedName>
</protein>
<proteinExistence type="predicted"/>
<sequence length="29" mass="3562">MELEGKRAKREREQGWLRDSPRWFASDRA</sequence>
<name>A0A0A8ZGH3_ARUDO</name>
<reference evidence="2" key="1">
    <citation type="submission" date="2014-09" db="EMBL/GenBank/DDBJ databases">
        <authorList>
            <person name="Magalhaes I.L.F."/>
            <person name="Oliveira U."/>
            <person name="Santos F.R."/>
            <person name="Vidigal T.H.D.A."/>
            <person name="Brescovit A.D."/>
            <person name="Santos A.J."/>
        </authorList>
    </citation>
    <scope>NUCLEOTIDE SEQUENCE</scope>
    <source>
        <tissue evidence="2">Shoot tissue taken approximately 20 cm above the soil surface</tissue>
    </source>
</reference>
<evidence type="ECO:0000256" key="1">
    <source>
        <dbReference type="SAM" id="MobiDB-lite"/>
    </source>
</evidence>
<reference evidence="2" key="2">
    <citation type="journal article" date="2015" name="Data Brief">
        <title>Shoot transcriptome of the giant reed, Arundo donax.</title>
        <authorList>
            <person name="Barrero R.A."/>
            <person name="Guerrero F.D."/>
            <person name="Moolhuijzen P."/>
            <person name="Goolsby J.A."/>
            <person name="Tidwell J."/>
            <person name="Bellgard S.E."/>
            <person name="Bellgard M.I."/>
        </authorList>
    </citation>
    <scope>NUCLEOTIDE SEQUENCE</scope>
    <source>
        <tissue evidence="2">Shoot tissue taken approximately 20 cm above the soil surface</tissue>
    </source>
</reference>
<evidence type="ECO:0000313" key="2">
    <source>
        <dbReference type="EMBL" id="JAD35840.1"/>
    </source>
</evidence>
<dbReference type="EMBL" id="GBRH01262055">
    <property type="protein sequence ID" value="JAD35840.1"/>
    <property type="molecule type" value="Transcribed_RNA"/>
</dbReference>
<dbReference type="AlphaFoldDB" id="A0A0A8ZGH3"/>
<organism evidence="2">
    <name type="scientific">Arundo donax</name>
    <name type="common">Giant reed</name>
    <name type="synonym">Donax arundinaceus</name>
    <dbReference type="NCBI Taxonomy" id="35708"/>
    <lineage>
        <taxon>Eukaryota</taxon>
        <taxon>Viridiplantae</taxon>
        <taxon>Streptophyta</taxon>
        <taxon>Embryophyta</taxon>
        <taxon>Tracheophyta</taxon>
        <taxon>Spermatophyta</taxon>
        <taxon>Magnoliopsida</taxon>
        <taxon>Liliopsida</taxon>
        <taxon>Poales</taxon>
        <taxon>Poaceae</taxon>
        <taxon>PACMAD clade</taxon>
        <taxon>Arundinoideae</taxon>
        <taxon>Arundineae</taxon>
        <taxon>Arundo</taxon>
    </lineage>
</organism>